<keyword evidence="4" id="KW-0804">Transcription</keyword>
<dbReference type="PRINTS" id="PR00039">
    <property type="entry name" value="HTHLYSR"/>
</dbReference>
<accession>A0A069PP71</accession>
<evidence type="ECO:0000313" key="6">
    <source>
        <dbReference type="EMBL" id="KDR42503.1"/>
    </source>
</evidence>
<dbReference type="SUPFAM" id="SSF53850">
    <property type="entry name" value="Periplasmic binding protein-like II"/>
    <property type="match status" value="1"/>
</dbReference>
<evidence type="ECO:0000256" key="3">
    <source>
        <dbReference type="ARBA" id="ARBA00023125"/>
    </source>
</evidence>
<evidence type="ECO:0000256" key="2">
    <source>
        <dbReference type="ARBA" id="ARBA00023015"/>
    </source>
</evidence>
<sequence length="297" mass="32784">MLLRHIRYLTAVVDNGSFTRAAQVLHVSQPALSQQIKELEDRLGAQLLDRSGRQVRPTDRGAVYLRYVRHILEELDEAARAVRDVEDLSTGSLRLGVTPTVASYLIGPLVQRFRSSYPGISLSIRVASQQEEIEPALRDDRLDLGIGFGDMQVEDIEATPLHKERLALITAAARLSVRKAVVTPAEVLAAPLALLDASFSIRRSVDRYFARRGLRPEIVVEANSITVLIEIVRQTDVATILPENVAGAGLTAARIRPELELRPAALLQRRNAYRSAAVRAFAAMALEATVPFAERQQ</sequence>
<keyword evidence="7" id="KW-1185">Reference proteome</keyword>
<reference evidence="6 7" key="1">
    <citation type="submission" date="2014-03" db="EMBL/GenBank/DDBJ databases">
        <title>Draft Genome Sequences of Four Burkholderia Strains.</title>
        <authorList>
            <person name="Liu X.Y."/>
            <person name="Li C.X."/>
            <person name="Xu J.H."/>
        </authorList>
    </citation>
    <scope>NUCLEOTIDE SEQUENCE [LARGE SCALE GENOMIC DNA]</scope>
    <source>
        <strain evidence="6 7">DSM 50014</strain>
    </source>
</reference>
<proteinExistence type="inferred from homology"/>
<dbReference type="GO" id="GO:0003677">
    <property type="term" value="F:DNA binding"/>
    <property type="evidence" value="ECO:0007669"/>
    <property type="project" value="UniProtKB-KW"/>
</dbReference>
<dbReference type="Gene3D" id="1.10.10.10">
    <property type="entry name" value="Winged helix-like DNA-binding domain superfamily/Winged helix DNA-binding domain"/>
    <property type="match status" value="1"/>
</dbReference>
<dbReference type="EMBL" id="JFHC01000016">
    <property type="protein sequence ID" value="KDR42503.1"/>
    <property type="molecule type" value="Genomic_DNA"/>
</dbReference>
<dbReference type="PANTHER" id="PTHR30419:SF8">
    <property type="entry name" value="NITROGEN ASSIMILATION TRANSCRIPTIONAL ACTIVATOR-RELATED"/>
    <property type="match status" value="1"/>
</dbReference>
<dbReference type="FunFam" id="1.10.10.10:FF:000001">
    <property type="entry name" value="LysR family transcriptional regulator"/>
    <property type="match status" value="1"/>
</dbReference>
<dbReference type="InterPro" id="IPR050950">
    <property type="entry name" value="HTH-type_LysR_regulators"/>
</dbReference>
<dbReference type="InterPro" id="IPR005119">
    <property type="entry name" value="LysR_subst-bd"/>
</dbReference>
<dbReference type="InterPro" id="IPR036388">
    <property type="entry name" value="WH-like_DNA-bd_sf"/>
</dbReference>
<dbReference type="Gene3D" id="3.40.190.290">
    <property type="match status" value="1"/>
</dbReference>
<organism evidence="6 7">
    <name type="scientific">Caballeronia glathei</name>
    <dbReference type="NCBI Taxonomy" id="60547"/>
    <lineage>
        <taxon>Bacteria</taxon>
        <taxon>Pseudomonadati</taxon>
        <taxon>Pseudomonadota</taxon>
        <taxon>Betaproteobacteria</taxon>
        <taxon>Burkholderiales</taxon>
        <taxon>Burkholderiaceae</taxon>
        <taxon>Caballeronia</taxon>
    </lineage>
</organism>
<dbReference type="STRING" id="60547.GCA_000751215_05423"/>
<dbReference type="Pfam" id="PF00126">
    <property type="entry name" value="HTH_1"/>
    <property type="match status" value="1"/>
</dbReference>
<dbReference type="Proteomes" id="UP000027466">
    <property type="component" value="Unassembled WGS sequence"/>
</dbReference>
<evidence type="ECO:0000256" key="1">
    <source>
        <dbReference type="ARBA" id="ARBA00009437"/>
    </source>
</evidence>
<dbReference type="AlphaFoldDB" id="A0A069PP71"/>
<dbReference type="GO" id="GO:0003700">
    <property type="term" value="F:DNA-binding transcription factor activity"/>
    <property type="evidence" value="ECO:0007669"/>
    <property type="project" value="InterPro"/>
</dbReference>
<comment type="caution">
    <text evidence="6">The sequence shown here is derived from an EMBL/GenBank/DDBJ whole genome shotgun (WGS) entry which is preliminary data.</text>
</comment>
<evidence type="ECO:0000259" key="5">
    <source>
        <dbReference type="PROSITE" id="PS50931"/>
    </source>
</evidence>
<protein>
    <submittedName>
        <fullName evidence="6">Transcriptional regulator</fullName>
    </submittedName>
</protein>
<dbReference type="GO" id="GO:0005829">
    <property type="term" value="C:cytosol"/>
    <property type="evidence" value="ECO:0007669"/>
    <property type="project" value="TreeGrafter"/>
</dbReference>
<keyword evidence="3" id="KW-0238">DNA-binding</keyword>
<dbReference type="Pfam" id="PF03466">
    <property type="entry name" value="LysR_substrate"/>
    <property type="match status" value="1"/>
</dbReference>
<dbReference type="PROSITE" id="PS50931">
    <property type="entry name" value="HTH_LYSR"/>
    <property type="match status" value="1"/>
</dbReference>
<evidence type="ECO:0000256" key="4">
    <source>
        <dbReference type="ARBA" id="ARBA00023163"/>
    </source>
</evidence>
<evidence type="ECO:0000313" key="7">
    <source>
        <dbReference type="Proteomes" id="UP000027466"/>
    </source>
</evidence>
<comment type="similarity">
    <text evidence="1">Belongs to the LysR transcriptional regulatory family.</text>
</comment>
<dbReference type="PANTHER" id="PTHR30419">
    <property type="entry name" value="HTH-TYPE TRANSCRIPTIONAL REGULATOR YBHD"/>
    <property type="match status" value="1"/>
</dbReference>
<dbReference type="NCBIfam" id="NF008416">
    <property type="entry name" value="PRK11242.1"/>
    <property type="match status" value="1"/>
</dbReference>
<dbReference type="InterPro" id="IPR036390">
    <property type="entry name" value="WH_DNA-bd_sf"/>
</dbReference>
<name>A0A069PP71_9BURK</name>
<dbReference type="InterPro" id="IPR000847">
    <property type="entry name" value="LysR_HTH_N"/>
</dbReference>
<dbReference type="SUPFAM" id="SSF46785">
    <property type="entry name" value="Winged helix' DNA-binding domain"/>
    <property type="match status" value="1"/>
</dbReference>
<gene>
    <name evidence="6" type="ORF">BG61_09190</name>
</gene>
<dbReference type="RefSeq" id="WP_035937733.1">
    <property type="nucleotide sequence ID" value="NZ_CADFFX010000022.1"/>
</dbReference>
<feature type="domain" description="HTH lysR-type" evidence="5">
    <location>
        <begin position="1"/>
        <end position="58"/>
    </location>
</feature>
<keyword evidence="2" id="KW-0805">Transcription regulation</keyword>